<protein>
    <submittedName>
        <fullName evidence="2">Uncharacterized protein</fullName>
    </submittedName>
</protein>
<keyword evidence="1" id="KW-0472">Membrane</keyword>
<feature type="transmembrane region" description="Helical" evidence="1">
    <location>
        <begin position="12"/>
        <end position="29"/>
    </location>
</feature>
<keyword evidence="1" id="KW-1133">Transmembrane helix</keyword>
<proteinExistence type="predicted"/>
<reference evidence="2 3" key="1">
    <citation type="submission" date="2016-07" db="EMBL/GenBank/DDBJ databases">
        <title>Pervasive Adenine N6-methylation of Active Genes in Fungi.</title>
        <authorList>
            <consortium name="DOE Joint Genome Institute"/>
            <person name="Mondo S.J."/>
            <person name="Dannebaum R.O."/>
            <person name="Kuo R.C."/>
            <person name="Labutti K."/>
            <person name="Haridas S."/>
            <person name="Kuo A."/>
            <person name="Salamov A."/>
            <person name="Ahrendt S.R."/>
            <person name="Lipzen A."/>
            <person name="Sullivan W."/>
            <person name="Andreopoulos W.B."/>
            <person name="Clum A."/>
            <person name="Lindquist E."/>
            <person name="Daum C."/>
            <person name="Ramamoorthy G.K."/>
            <person name="Gryganskyi A."/>
            <person name="Culley D."/>
            <person name="Magnuson J.K."/>
            <person name="James T.Y."/>
            <person name="O'Malley M.A."/>
            <person name="Stajich J.E."/>
            <person name="Spatafora J.W."/>
            <person name="Visel A."/>
            <person name="Grigoriev I.V."/>
        </authorList>
    </citation>
    <scope>NUCLEOTIDE SEQUENCE [LARGE SCALE GENOMIC DNA]</scope>
    <source>
        <strain evidence="2 3">NRRL 1336</strain>
    </source>
</reference>
<evidence type="ECO:0000313" key="2">
    <source>
        <dbReference type="EMBL" id="ORZ17648.1"/>
    </source>
</evidence>
<dbReference type="Proteomes" id="UP000193560">
    <property type="component" value="Unassembled WGS sequence"/>
</dbReference>
<evidence type="ECO:0000256" key="1">
    <source>
        <dbReference type="SAM" id="Phobius"/>
    </source>
</evidence>
<keyword evidence="1" id="KW-0812">Transmembrane</keyword>
<feature type="transmembrane region" description="Helical" evidence="1">
    <location>
        <begin position="64"/>
        <end position="83"/>
    </location>
</feature>
<organism evidence="2 3">
    <name type="scientific">Absidia repens</name>
    <dbReference type="NCBI Taxonomy" id="90262"/>
    <lineage>
        <taxon>Eukaryota</taxon>
        <taxon>Fungi</taxon>
        <taxon>Fungi incertae sedis</taxon>
        <taxon>Mucoromycota</taxon>
        <taxon>Mucoromycotina</taxon>
        <taxon>Mucoromycetes</taxon>
        <taxon>Mucorales</taxon>
        <taxon>Cunninghamellaceae</taxon>
        <taxon>Absidia</taxon>
    </lineage>
</organism>
<keyword evidence="3" id="KW-1185">Reference proteome</keyword>
<name>A0A1X2IJB9_9FUNG</name>
<sequence length="86" mass="10338">MITLSFIAISCYCYYCYLFFIAPFCKYIFICDLEMTSLIVGLLFVDYLLLMNDACRQRYCCRDCYIVLLIYYYCFSFPLLLYTSDL</sequence>
<comment type="caution">
    <text evidence="2">The sequence shown here is derived from an EMBL/GenBank/DDBJ whole genome shotgun (WGS) entry which is preliminary data.</text>
</comment>
<dbReference type="EMBL" id="MCGE01000009">
    <property type="protein sequence ID" value="ORZ17648.1"/>
    <property type="molecule type" value="Genomic_DNA"/>
</dbReference>
<evidence type="ECO:0000313" key="3">
    <source>
        <dbReference type="Proteomes" id="UP000193560"/>
    </source>
</evidence>
<dbReference type="AlphaFoldDB" id="A0A1X2IJB9"/>
<gene>
    <name evidence="2" type="ORF">BCR42DRAFT_412233</name>
</gene>
<feature type="transmembrane region" description="Helical" evidence="1">
    <location>
        <begin position="35"/>
        <end position="52"/>
    </location>
</feature>
<accession>A0A1X2IJB9</accession>